<dbReference type="InterPro" id="IPR007197">
    <property type="entry name" value="rSAM"/>
</dbReference>
<name>A0A419I0X0_9PSEU</name>
<dbReference type="PROSITE" id="PS51918">
    <property type="entry name" value="RADICAL_SAM"/>
    <property type="match status" value="1"/>
</dbReference>
<keyword evidence="4" id="KW-0411">Iron-sulfur</keyword>
<dbReference type="SUPFAM" id="SSF102114">
    <property type="entry name" value="Radical SAM enzymes"/>
    <property type="match status" value="1"/>
</dbReference>
<evidence type="ECO:0000256" key="3">
    <source>
        <dbReference type="ARBA" id="ARBA00023004"/>
    </source>
</evidence>
<keyword evidence="3" id="KW-0408">Iron</keyword>
<dbReference type="AlphaFoldDB" id="A0A419I0X0"/>
<proteinExistence type="predicted"/>
<feature type="domain" description="Radical SAM core" evidence="5">
    <location>
        <begin position="1"/>
        <end position="246"/>
    </location>
</feature>
<dbReference type="EMBL" id="QZFV01000098">
    <property type="protein sequence ID" value="RJQ83161.1"/>
    <property type="molecule type" value="Genomic_DNA"/>
</dbReference>
<evidence type="ECO:0000313" key="7">
    <source>
        <dbReference type="Proteomes" id="UP000285112"/>
    </source>
</evidence>
<sequence>MKIIDACGLTCTFCHNEGTPVAADNVGKSVETFQSAGRTGRVSIYARANGAAFLPAPVAPDDGYVSALVALRQALGATELHLTGGEPTLHAGLPKLLALARTAGFRVCMTSNGERGAEQMAACAEAGLDRVNFSVFGTTPAELAAVQHTRYRNPVRAARKLDALRAAIAAAVEHGITASANVVVPDASHIDRVHRLLDEYAPQLSVRLLNSLDEGQTSIDAIEQVLAARGAVAEARYVTAGVSGCRTAYRLPEGRRVYFKQIRPVRLPETCAGCRFNNGTDCQEGFYGVRLYRDQQGRYQVGICIQRMDLCRPLDAFLASSLPAEIRRFRALDHARLTAELSQYPATDSQDKE</sequence>
<dbReference type="InterPro" id="IPR058240">
    <property type="entry name" value="rSAM_sf"/>
</dbReference>
<dbReference type="GO" id="GO:0046872">
    <property type="term" value="F:metal ion binding"/>
    <property type="evidence" value="ECO:0007669"/>
    <property type="project" value="UniProtKB-KW"/>
</dbReference>
<dbReference type="InterPro" id="IPR050377">
    <property type="entry name" value="Radical_SAM_PqqE_MftC-like"/>
</dbReference>
<dbReference type="Pfam" id="PF04055">
    <property type="entry name" value="Radical_SAM"/>
    <property type="match status" value="1"/>
</dbReference>
<evidence type="ECO:0000256" key="2">
    <source>
        <dbReference type="ARBA" id="ARBA00022723"/>
    </source>
</evidence>
<keyword evidence="2" id="KW-0479">Metal-binding</keyword>
<dbReference type="InterPro" id="IPR013785">
    <property type="entry name" value="Aldolase_TIM"/>
</dbReference>
<dbReference type="SFLD" id="SFLDG01067">
    <property type="entry name" value="SPASM/twitch_domain_containing"/>
    <property type="match status" value="1"/>
</dbReference>
<evidence type="ECO:0000259" key="5">
    <source>
        <dbReference type="PROSITE" id="PS51918"/>
    </source>
</evidence>
<dbReference type="SFLD" id="SFLDS00029">
    <property type="entry name" value="Radical_SAM"/>
    <property type="match status" value="1"/>
</dbReference>
<comment type="caution">
    <text evidence="6">The sequence shown here is derived from an EMBL/GenBank/DDBJ whole genome shotgun (WGS) entry which is preliminary data.</text>
</comment>
<evidence type="ECO:0000256" key="4">
    <source>
        <dbReference type="ARBA" id="ARBA00023014"/>
    </source>
</evidence>
<dbReference type="OrthoDB" id="4086643at2"/>
<reference evidence="6 7" key="1">
    <citation type="submission" date="2018-09" db="EMBL/GenBank/DDBJ databases">
        <title>YIM PH 21725 draft genome.</title>
        <authorList>
            <person name="Miao C."/>
        </authorList>
    </citation>
    <scope>NUCLEOTIDE SEQUENCE [LARGE SCALE GENOMIC DNA]</scope>
    <source>
        <strain evidence="7">YIM PH21725</strain>
    </source>
</reference>
<protein>
    <submittedName>
        <fullName evidence="6">Radical SAM protein</fullName>
    </submittedName>
</protein>
<evidence type="ECO:0000256" key="1">
    <source>
        <dbReference type="ARBA" id="ARBA00022691"/>
    </source>
</evidence>
<dbReference type="GO" id="GO:0051536">
    <property type="term" value="F:iron-sulfur cluster binding"/>
    <property type="evidence" value="ECO:0007669"/>
    <property type="project" value="UniProtKB-KW"/>
</dbReference>
<dbReference type="PANTHER" id="PTHR11228:SF34">
    <property type="entry name" value="TUNGSTEN-CONTAINING ALDEHYDE FERREDOXIN OXIDOREDUCTASE COFACTOR MODIFYING PROTEIN"/>
    <property type="match status" value="1"/>
</dbReference>
<dbReference type="PANTHER" id="PTHR11228">
    <property type="entry name" value="RADICAL SAM DOMAIN PROTEIN"/>
    <property type="match status" value="1"/>
</dbReference>
<keyword evidence="1" id="KW-0949">S-adenosyl-L-methionine</keyword>
<evidence type="ECO:0000313" key="6">
    <source>
        <dbReference type="EMBL" id="RJQ83161.1"/>
    </source>
</evidence>
<accession>A0A419I0X0</accession>
<dbReference type="Proteomes" id="UP000285112">
    <property type="component" value="Unassembled WGS sequence"/>
</dbReference>
<gene>
    <name evidence="6" type="ORF">D5S19_20415</name>
</gene>
<dbReference type="Gene3D" id="3.20.20.70">
    <property type="entry name" value="Aldolase class I"/>
    <property type="match status" value="1"/>
</dbReference>
<keyword evidence="7" id="KW-1185">Reference proteome</keyword>
<dbReference type="CDD" id="cd01335">
    <property type="entry name" value="Radical_SAM"/>
    <property type="match status" value="1"/>
</dbReference>
<dbReference type="GO" id="GO:0003824">
    <property type="term" value="F:catalytic activity"/>
    <property type="evidence" value="ECO:0007669"/>
    <property type="project" value="InterPro"/>
</dbReference>
<organism evidence="6 7">
    <name type="scientific">Amycolatopsis panacis</name>
    <dbReference type="NCBI Taxonomy" id="2340917"/>
    <lineage>
        <taxon>Bacteria</taxon>
        <taxon>Bacillati</taxon>
        <taxon>Actinomycetota</taxon>
        <taxon>Actinomycetes</taxon>
        <taxon>Pseudonocardiales</taxon>
        <taxon>Pseudonocardiaceae</taxon>
        <taxon>Amycolatopsis</taxon>
    </lineage>
</organism>